<feature type="compositionally biased region" description="Basic residues" evidence="1">
    <location>
        <begin position="51"/>
        <end position="61"/>
    </location>
</feature>
<dbReference type="OrthoDB" id="5598844at2759"/>
<keyword evidence="3" id="KW-1185">Reference proteome</keyword>
<evidence type="ECO:0000313" key="3">
    <source>
        <dbReference type="Proteomes" id="UP000827284"/>
    </source>
</evidence>
<proteinExistence type="predicted"/>
<gene>
    <name evidence="2" type="ORF">EMPS_08265</name>
</gene>
<dbReference type="Pfam" id="PF08624">
    <property type="entry name" value="CRC_subunit"/>
    <property type="match status" value="1"/>
</dbReference>
<accession>A0A9P3LZ94</accession>
<reference evidence="2" key="1">
    <citation type="submission" date="2021-11" db="EMBL/GenBank/DDBJ databases">
        <authorList>
            <person name="Herlambang A."/>
            <person name="Guo Y."/>
            <person name="Takashima Y."/>
            <person name="Nishizawa T."/>
        </authorList>
    </citation>
    <scope>NUCLEOTIDE SEQUENCE</scope>
    <source>
        <strain evidence="2">E1425</strain>
    </source>
</reference>
<feature type="compositionally biased region" description="Acidic residues" evidence="1">
    <location>
        <begin position="96"/>
        <end position="105"/>
    </location>
</feature>
<evidence type="ECO:0000256" key="1">
    <source>
        <dbReference type="SAM" id="MobiDB-lite"/>
    </source>
</evidence>
<protein>
    <submittedName>
        <fullName evidence="2">Chromatin structure-remodeling complex protein RSC7</fullName>
    </submittedName>
</protein>
<feature type="region of interest" description="Disordered" evidence="1">
    <location>
        <begin position="1"/>
        <end position="113"/>
    </location>
</feature>
<dbReference type="InterPro" id="IPR013933">
    <property type="entry name" value="CRC_Rsc7/Swp82"/>
</dbReference>
<sequence>MAPSAPGSSSRRNASRGSSRNNFRREGSYKNDARSKQDSDSEDPQSDSPARSKRPTRRAASRSKPVQPALESEDDSNSAMGEEDDASSRTGGSVQEEVEGTVDESGEAKITKEGELLGGREYKCRTFKLPDRDDTIYMLSMDPARVLGFRDSYIFFLKNPRLSRIITTLDERQWMIDNGILMSNLKTKGIAVVTARSVFKLFGSKIIKNGRARLDDYFESPASMEEADDSDAASRTGDDNARGGSTGGHTEEGTPAASSSKRKHTLFQEESTRQITDLNWQYESAMAVRNLNSQLKNLRKEHSKFLDPHTNIEQVPLMLQPTRCEVRGVTKRPKLGDSENPPTAVVSIPSSIGPTTDASVRVEIKGAVPPPPFIDDPSVWAVIPEDIQRSLEKAEMVRSMLGQEGNEDQTKYPISILSGQFQASYPIHQSRFKQPYRVIVPQNMAAHAQYIHHLWTQQPRQEVPLLERVSGVPGPSSQQPRTGHPQQPLIQYQQGTPQPPAFQPQHTFNQSNRRR</sequence>
<evidence type="ECO:0000313" key="2">
    <source>
        <dbReference type="EMBL" id="GJJ75907.1"/>
    </source>
</evidence>
<feature type="region of interest" description="Disordered" evidence="1">
    <location>
        <begin position="223"/>
        <end position="270"/>
    </location>
</feature>
<name>A0A9P3LZ94_9FUNG</name>
<feature type="compositionally biased region" description="Polar residues" evidence="1">
    <location>
        <begin position="475"/>
        <end position="496"/>
    </location>
</feature>
<dbReference type="EMBL" id="BQFW01000011">
    <property type="protein sequence ID" value="GJJ75907.1"/>
    <property type="molecule type" value="Genomic_DNA"/>
</dbReference>
<comment type="caution">
    <text evidence="2">The sequence shown here is derived from an EMBL/GenBank/DDBJ whole genome shotgun (WGS) entry which is preliminary data.</text>
</comment>
<reference evidence="2" key="2">
    <citation type="journal article" date="2022" name="Microbiol. Resour. Announc.">
        <title>Whole-Genome Sequence of Entomortierella parvispora E1425, a Mucoromycotan Fungus Associated with Burkholderiaceae-Related Endosymbiotic Bacteria.</title>
        <authorList>
            <person name="Herlambang A."/>
            <person name="Guo Y."/>
            <person name="Takashima Y."/>
            <person name="Narisawa K."/>
            <person name="Ohta H."/>
            <person name="Nishizawa T."/>
        </authorList>
    </citation>
    <scope>NUCLEOTIDE SEQUENCE</scope>
    <source>
        <strain evidence="2">E1425</strain>
    </source>
</reference>
<feature type="region of interest" description="Disordered" evidence="1">
    <location>
        <begin position="332"/>
        <end position="352"/>
    </location>
</feature>
<feature type="compositionally biased region" description="Polar residues" evidence="1">
    <location>
        <begin position="504"/>
        <end position="515"/>
    </location>
</feature>
<dbReference type="Proteomes" id="UP000827284">
    <property type="component" value="Unassembled WGS sequence"/>
</dbReference>
<dbReference type="AlphaFoldDB" id="A0A9P3LZ94"/>
<feature type="region of interest" description="Disordered" evidence="1">
    <location>
        <begin position="468"/>
        <end position="515"/>
    </location>
</feature>
<feature type="compositionally biased region" description="Acidic residues" evidence="1">
    <location>
        <begin position="71"/>
        <end position="85"/>
    </location>
</feature>
<feature type="compositionally biased region" description="Low complexity" evidence="1">
    <location>
        <begin position="1"/>
        <end position="21"/>
    </location>
</feature>
<organism evidence="2 3">
    <name type="scientific">Entomortierella parvispora</name>
    <dbReference type="NCBI Taxonomy" id="205924"/>
    <lineage>
        <taxon>Eukaryota</taxon>
        <taxon>Fungi</taxon>
        <taxon>Fungi incertae sedis</taxon>
        <taxon>Mucoromycota</taxon>
        <taxon>Mortierellomycotina</taxon>
        <taxon>Mortierellomycetes</taxon>
        <taxon>Mortierellales</taxon>
        <taxon>Mortierellaceae</taxon>
        <taxon>Entomortierella</taxon>
    </lineage>
</organism>
<feature type="compositionally biased region" description="Basic and acidic residues" evidence="1">
    <location>
        <begin position="23"/>
        <end position="39"/>
    </location>
</feature>